<comment type="caution">
    <text evidence="4">The sequence shown here is derived from an EMBL/GenBank/DDBJ whole genome shotgun (WGS) entry which is preliminary data.</text>
</comment>
<name>A0A9X1K007_9RHOB</name>
<sequence length="262" mass="27835">MGFIANAAVNLSRAQAEIDRAAETDFIDAATLDLAPVLGNPGKFICLGLNFKDHAAEGGFDIPDYPALFMRADSSLIGSGSPLVRPVVSETFDYEAELAVVIGETARHVSEETALSHVFGYSIFNDASVREYQRKTAQWTAGKNFDGTGAFGPAIVTADDLPPGMAEMRIQSRLNGKVLQDSSLSDMIFPVAETVSILSQIMTLYPGDVIAMGTPAGVGHARRPQLWMKPGDTCEVEIEGLGVLRNPVIDESAVAASSQAAE</sequence>
<evidence type="ECO:0000313" key="4">
    <source>
        <dbReference type="EMBL" id="MBW4709815.1"/>
    </source>
</evidence>
<dbReference type="Proteomes" id="UP001138661">
    <property type="component" value="Unassembled WGS sequence"/>
</dbReference>
<dbReference type="EMBL" id="JAHXDN010000005">
    <property type="protein sequence ID" value="MBW4709815.1"/>
    <property type="molecule type" value="Genomic_DNA"/>
</dbReference>
<dbReference type="InterPro" id="IPR051121">
    <property type="entry name" value="FAH"/>
</dbReference>
<dbReference type="GO" id="GO:0016787">
    <property type="term" value="F:hydrolase activity"/>
    <property type="evidence" value="ECO:0007669"/>
    <property type="project" value="UniProtKB-KW"/>
</dbReference>
<dbReference type="InterPro" id="IPR011234">
    <property type="entry name" value="Fumarylacetoacetase-like_C"/>
</dbReference>
<evidence type="ECO:0000259" key="3">
    <source>
        <dbReference type="Pfam" id="PF01557"/>
    </source>
</evidence>
<protein>
    <submittedName>
        <fullName evidence="4">Fumarylacetoacetate hydrolase family protein</fullName>
    </submittedName>
</protein>
<feature type="domain" description="Fumarylacetoacetase-like C-terminal" evidence="3">
    <location>
        <begin position="43"/>
        <end position="248"/>
    </location>
</feature>
<keyword evidence="4" id="KW-0378">Hydrolase</keyword>
<dbReference type="PANTHER" id="PTHR42796">
    <property type="entry name" value="FUMARYLACETOACETATE HYDROLASE DOMAIN-CONTAINING PROTEIN 2A-RELATED"/>
    <property type="match status" value="1"/>
</dbReference>
<evidence type="ECO:0000256" key="2">
    <source>
        <dbReference type="ARBA" id="ARBA00022723"/>
    </source>
</evidence>
<keyword evidence="5" id="KW-1185">Reference proteome</keyword>
<evidence type="ECO:0000313" key="5">
    <source>
        <dbReference type="Proteomes" id="UP001138661"/>
    </source>
</evidence>
<accession>A0A9X1K007</accession>
<dbReference type="PANTHER" id="PTHR42796:SF4">
    <property type="entry name" value="FUMARYLACETOACETATE HYDROLASE DOMAIN-CONTAINING PROTEIN 2A"/>
    <property type="match status" value="1"/>
</dbReference>
<evidence type="ECO:0000256" key="1">
    <source>
        <dbReference type="ARBA" id="ARBA00010211"/>
    </source>
</evidence>
<reference evidence="4" key="1">
    <citation type="submission" date="2021-07" db="EMBL/GenBank/DDBJ databases">
        <title>Roseobacter insulae sp. nov., isolated from a tidal flat.</title>
        <authorList>
            <person name="Park S."/>
            <person name="Yoon J.-H."/>
        </authorList>
    </citation>
    <scope>NUCLEOTIDE SEQUENCE</scope>
    <source>
        <strain evidence="4">YSTF-M11</strain>
    </source>
</reference>
<dbReference type="FunFam" id="3.90.850.10:FF:000002">
    <property type="entry name" value="2-hydroxyhepta-2,4-diene-1,7-dioate isomerase"/>
    <property type="match status" value="1"/>
</dbReference>
<dbReference type="GO" id="GO:0016853">
    <property type="term" value="F:isomerase activity"/>
    <property type="evidence" value="ECO:0007669"/>
    <property type="project" value="UniProtKB-ARBA"/>
</dbReference>
<comment type="similarity">
    <text evidence="1">Belongs to the FAH family.</text>
</comment>
<dbReference type="AlphaFoldDB" id="A0A9X1K007"/>
<dbReference type="GO" id="GO:0046872">
    <property type="term" value="F:metal ion binding"/>
    <property type="evidence" value="ECO:0007669"/>
    <property type="project" value="UniProtKB-KW"/>
</dbReference>
<gene>
    <name evidence="4" type="ORF">KX928_18675</name>
</gene>
<dbReference type="Pfam" id="PF01557">
    <property type="entry name" value="FAA_hydrolase"/>
    <property type="match status" value="1"/>
</dbReference>
<proteinExistence type="inferred from homology"/>
<organism evidence="4 5">
    <name type="scientific">Roseobacter insulae</name>
    <dbReference type="NCBI Taxonomy" id="2859783"/>
    <lineage>
        <taxon>Bacteria</taxon>
        <taxon>Pseudomonadati</taxon>
        <taxon>Pseudomonadota</taxon>
        <taxon>Alphaproteobacteria</taxon>
        <taxon>Rhodobacterales</taxon>
        <taxon>Roseobacteraceae</taxon>
        <taxon>Roseobacter</taxon>
    </lineage>
</organism>
<keyword evidence="2" id="KW-0479">Metal-binding</keyword>
<dbReference type="GO" id="GO:0019752">
    <property type="term" value="P:carboxylic acid metabolic process"/>
    <property type="evidence" value="ECO:0007669"/>
    <property type="project" value="UniProtKB-ARBA"/>
</dbReference>